<dbReference type="STRING" id="1612149.SAMN05216324_10981"/>
<feature type="domain" description="Thioredoxin" evidence="2">
    <location>
        <begin position="59"/>
        <end position="201"/>
    </location>
</feature>
<dbReference type="EMBL" id="FPKW01000009">
    <property type="protein sequence ID" value="SFZ95338.1"/>
    <property type="molecule type" value="Genomic_DNA"/>
</dbReference>
<dbReference type="InterPro" id="IPR036249">
    <property type="entry name" value="Thioredoxin-like_sf"/>
</dbReference>
<dbReference type="RefSeq" id="WP_072410529.1">
    <property type="nucleotide sequence ID" value="NZ_FPKW01000009.1"/>
</dbReference>
<name>A0A1K2ISV6_9FLAO</name>
<protein>
    <submittedName>
        <fullName evidence="3">Thiol-disulfide isomerase or thioredoxin</fullName>
    </submittedName>
</protein>
<evidence type="ECO:0000259" key="2">
    <source>
        <dbReference type="PROSITE" id="PS51352"/>
    </source>
</evidence>
<dbReference type="GO" id="GO:0016853">
    <property type="term" value="F:isomerase activity"/>
    <property type="evidence" value="ECO:0007669"/>
    <property type="project" value="UniProtKB-KW"/>
</dbReference>
<dbReference type="Pfam" id="PF00578">
    <property type="entry name" value="AhpC-TSA"/>
    <property type="match status" value="1"/>
</dbReference>
<accession>A0A1K2ISV6</accession>
<dbReference type="Gene3D" id="3.40.30.10">
    <property type="entry name" value="Glutaredoxin"/>
    <property type="match status" value="1"/>
</dbReference>
<dbReference type="PROSITE" id="PS51352">
    <property type="entry name" value="THIOREDOXIN_2"/>
    <property type="match status" value="1"/>
</dbReference>
<keyword evidence="4" id="KW-1185">Reference proteome</keyword>
<proteinExistence type="predicted"/>
<dbReference type="InterPro" id="IPR050553">
    <property type="entry name" value="Thioredoxin_ResA/DsbE_sf"/>
</dbReference>
<dbReference type="InterPro" id="IPR017937">
    <property type="entry name" value="Thioredoxin_CS"/>
</dbReference>
<dbReference type="GO" id="GO:0016491">
    <property type="term" value="F:oxidoreductase activity"/>
    <property type="evidence" value="ECO:0007669"/>
    <property type="project" value="InterPro"/>
</dbReference>
<gene>
    <name evidence="3" type="ORF">SAMN05216324_10981</name>
</gene>
<dbReference type="Proteomes" id="UP000182034">
    <property type="component" value="Unassembled WGS sequence"/>
</dbReference>
<evidence type="ECO:0000256" key="1">
    <source>
        <dbReference type="ARBA" id="ARBA00023284"/>
    </source>
</evidence>
<dbReference type="AlphaFoldDB" id="A0A1K2ISV6"/>
<dbReference type="SUPFAM" id="SSF52833">
    <property type="entry name" value="Thioredoxin-like"/>
    <property type="match status" value="1"/>
</dbReference>
<sequence length="201" mass="22968">MEKFKIWLRKNWSTALLVSIFIVLLVSPDAKAWLMRQIISTGLMNSKIEEKETEPTVESTPLSSTENFSVRNDKGEIINTSDLKGKVVFINFWASWCPPCRAEFPSIQTFYDRSKPNKDLVFLTVNLDEQTALGKMYLEKEQFTVPFLVAEGSIPTAFFNGSLPTTVVLDRSGKIRMHHAGMADYSKESFYQEINQLLNEK</sequence>
<dbReference type="PANTHER" id="PTHR42852:SF17">
    <property type="entry name" value="THIOREDOXIN-LIKE PROTEIN HI_1115"/>
    <property type="match status" value="1"/>
</dbReference>
<dbReference type="PANTHER" id="PTHR42852">
    <property type="entry name" value="THIOL:DISULFIDE INTERCHANGE PROTEIN DSBE"/>
    <property type="match status" value="1"/>
</dbReference>
<dbReference type="OrthoDB" id="9815205at2"/>
<evidence type="ECO:0000313" key="4">
    <source>
        <dbReference type="Proteomes" id="UP000182034"/>
    </source>
</evidence>
<dbReference type="CDD" id="cd02966">
    <property type="entry name" value="TlpA_like_family"/>
    <property type="match status" value="1"/>
</dbReference>
<dbReference type="InterPro" id="IPR000866">
    <property type="entry name" value="AhpC/TSA"/>
</dbReference>
<keyword evidence="3" id="KW-0413">Isomerase</keyword>
<dbReference type="PROSITE" id="PS00194">
    <property type="entry name" value="THIOREDOXIN_1"/>
    <property type="match status" value="1"/>
</dbReference>
<evidence type="ECO:0000313" key="3">
    <source>
        <dbReference type="EMBL" id="SFZ95338.1"/>
    </source>
</evidence>
<organism evidence="3 4">
    <name type="scientific">Chryseobacterium limigenitum</name>
    <dbReference type="NCBI Taxonomy" id="1612149"/>
    <lineage>
        <taxon>Bacteria</taxon>
        <taxon>Pseudomonadati</taxon>
        <taxon>Bacteroidota</taxon>
        <taxon>Flavobacteriia</taxon>
        <taxon>Flavobacteriales</taxon>
        <taxon>Weeksellaceae</taxon>
        <taxon>Chryseobacterium group</taxon>
        <taxon>Chryseobacterium</taxon>
    </lineage>
</organism>
<dbReference type="InterPro" id="IPR013766">
    <property type="entry name" value="Thioredoxin_domain"/>
</dbReference>
<keyword evidence="1" id="KW-0676">Redox-active center</keyword>
<dbReference type="GO" id="GO:0016209">
    <property type="term" value="F:antioxidant activity"/>
    <property type="evidence" value="ECO:0007669"/>
    <property type="project" value="InterPro"/>
</dbReference>
<reference evidence="4" key="1">
    <citation type="submission" date="2016-10" db="EMBL/GenBank/DDBJ databases">
        <authorList>
            <person name="Varghese N."/>
            <person name="Submissions S."/>
        </authorList>
    </citation>
    <scope>NUCLEOTIDE SEQUENCE [LARGE SCALE GENOMIC DNA]</scope>
    <source>
        <strain evidence="4">SUR2</strain>
    </source>
</reference>